<keyword evidence="7" id="KW-0067">ATP-binding</keyword>
<dbReference type="InterPro" id="IPR050482">
    <property type="entry name" value="Sensor_HK_TwoCompSys"/>
</dbReference>
<dbReference type="GO" id="GO:0000155">
    <property type="term" value="F:phosphorelay sensor kinase activity"/>
    <property type="evidence" value="ECO:0007669"/>
    <property type="project" value="InterPro"/>
</dbReference>
<evidence type="ECO:0000256" key="7">
    <source>
        <dbReference type="ARBA" id="ARBA00022840"/>
    </source>
</evidence>
<keyword evidence="4" id="KW-0808">Transferase</keyword>
<evidence type="ECO:0000256" key="9">
    <source>
        <dbReference type="SAM" id="Phobius"/>
    </source>
</evidence>
<dbReference type="GO" id="GO:0016020">
    <property type="term" value="C:membrane"/>
    <property type="evidence" value="ECO:0007669"/>
    <property type="project" value="InterPro"/>
</dbReference>
<evidence type="ECO:0000256" key="2">
    <source>
        <dbReference type="ARBA" id="ARBA00012438"/>
    </source>
</evidence>
<name>A0A853CAI0_9ACTN</name>
<dbReference type="PANTHER" id="PTHR24421">
    <property type="entry name" value="NITRATE/NITRITE SENSOR PROTEIN NARX-RELATED"/>
    <property type="match status" value="1"/>
</dbReference>
<feature type="domain" description="Signal transduction histidine kinase subgroup 3 dimerisation and phosphoacceptor" evidence="10">
    <location>
        <begin position="167"/>
        <end position="231"/>
    </location>
</feature>
<feature type="transmembrane region" description="Helical" evidence="9">
    <location>
        <begin position="59"/>
        <end position="92"/>
    </location>
</feature>
<comment type="catalytic activity">
    <reaction evidence="1">
        <text>ATP + protein L-histidine = ADP + protein N-phospho-L-histidine.</text>
        <dbReference type="EC" id="2.7.13.3"/>
    </reaction>
</comment>
<gene>
    <name evidence="11" type="ORF">HNR19_004350</name>
</gene>
<dbReference type="GO" id="GO:0046983">
    <property type="term" value="F:protein dimerization activity"/>
    <property type="evidence" value="ECO:0007669"/>
    <property type="project" value="InterPro"/>
</dbReference>
<dbReference type="EMBL" id="JACCFP010000001">
    <property type="protein sequence ID" value="NYJ03652.1"/>
    <property type="molecule type" value="Genomic_DNA"/>
</dbReference>
<comment type="caution">
    <text evidence="11">The sequence shown here is derived from an EMBL/GenBank/DDBJ whole genome shotgun (WGS) entry which is preliminary data.</text>
</comment>
<protein>
    <recommendedName>
        <fullName evidence="2">histidine kinase</fullName>
        <ecNumber evidence="2">2.7.13.3</ecNumber>
    </recommendedName>
</protein>
<organism evidence="11 12">
    <name type="scientific">Nocardioides thalensis</name>
    <dbReference type="NCBI Taxonomy" id="1914755"/>
    <lineage>
        <taxon>Bacteria</taxon>
        <taxon>Bacillati</taxon>
        <taxon>Actinomycetota</taxon>
        <taxon>Actinomycetes</taxon>
        <taxon>Propionibacteriales</taxon>
        <taxon>Nocardioidaceae</taxon>
        <taxon>Nocardioides</taxon>
    </lineage>
</organism>
<dbReference type="AlphaFoldDB" id="A0A853CAI0"/>
<keyword evidence="8" id="KW-0902">Two-component regulatory system</keyword>
<keyword evidence="9" id="KW-1133">Transmembrane helix</keyword>
<dbReference type="Pfam" id="PF07730">
    <property type="entry name" value="HisKA_3"/>
    <property type="match status" value="1"/>
</dbReference>
<evidence type="ECO:0000256" key="4">
    <source>
        <dbReference type="ARBA" id="ARBA00022679"/>
    </source>
</evidence>
<keyword evidence="5" id="KW-0547">Nucleotide-binding</keyword>
<evidence type="ECO:0000259" key="10">
    <source>
        <dbReference type="Pfam" id="PF07730"/>
    </source>
</evidence>
<keyword evidence="3" id="KW-0597">Phosphoprotein</keyword>
<dbReference type="Gene3D" id="3.30.565.10">
    <property type="entry name" value="Histidine kinase-like ATPase, C-terminal domain"/>
    <property type="match status" value="1"/>
</dbReference>
<evidence type="ECO:0000313" key="12">
    <source>
        <dbReference type="Proteomes" id="UP000530424"/>
    </source>
</evidence>
<dbReference type="RefSeq" id="WP_179669927.1">
    <property type="nucleotide sequence ID" value="NZ_JACCFP010000001.1"/>
</dbReference>
<sequence length="373" mass="38964">MPPLRDVLMTAVLAVLCLASIPALDGASDTDRAMDAGAALLVLVAAGATAGRTRVPVPALVAVAAATSGYLLLGYPFGPILVCLAVAVWSAARHSDPTAASVAAVVACVALLLPLPRHPGALGGTIGIVPALAWVAVPYTAGLARRLVVEAGLRERAEADRRLIAHERLRLAHEVHDIVGHALAAIQMQADIALHIGDDARDRQRAALVTISRASRDAMGDLRSALGTAPPATTSTDLDPPPGLDRLDRLIAGVQAAGTRVRLDVRGRRRVLPAGIDLAAYRLVQESLTNVVKHSSQPHAVVTVSHAPDRLELEITNSHHAGADGPRVAGLGTASMRTRVEDLGGSFRAGYDHDGRRYVVTAVLPTHVEEVTR</sequence>
<dbReference type="Proteomes" id="UP000530424">
    <property type="component" value="Unassembled WGS sequence"/>
</dbReference>
<feature type="transmembrane region" description="Helical" evidence="9">
    <location>
        <begin position="122"/>
        <end position="141"/>
    </location>
</feature>
<evidence type="ECO:0000313" key="11">
    <source>
        <dbReference type="EMBL" id="NYJ03652.1"/>
    </source>
</evidence>
<dbReference type="CDD" id="cd16917">
    <property type="entry name" value="HATPase_UhpB-NarQ-NarX-like"/>
    <property type="match status" value="1"/>
</dbReference>
<keyword evidence="9" id="KW-0472">Membrane</keyword>
<keyword evidence="12" id="KW-1185">Reference proteome</keyword>
<dbReference type="GO" id="GO:0005524">
    <property type="term" value="F:ATP binding"/>
    <property type="evidence" value="ECO:0007669"/>
    <property type="project" value="UniProtKB-KW"/>
</dbReference>
<evidence type="ECO:0000256" key="1">
    <source>
        <dbReference type="ARBA" id="ARBA00000085"/>
    </source>
</evidence>
<feature type="transmembrane region" description="Helical" evidence="9">
    <location>
        <begin position="36"/>
        <end position="52"/>
    </location>
</feature>
<evidence type="ECO:0000256" key="8">
    <source>
        <dbReference type="ARBA" id="ARBA00023012"/>
    </source>
</evidence>
<dbReference type="InterPro" id="IPR036890">
    <property type="entry name" value="HATPase_C_sf"/>
</dbReference>
<reference evidence="11 12" key="1">
    <citation type="submission" date="2020-07" db="EMBL/GenBank/DDBJ databases">
        <title>Sequencing the genomes of 1000 actinobacteria strains.</title>
        <authorList>
            <person name="Klenk H.-P."/>
        </authorList>
    </citation>
    <scope>NUCLEOTIDE SEQUENCE [LARGE SCALE GENOMIC DNA]</scope>
    <source>
        <strain evidence="11 12">DSM 103833</strain>
    </source>
</reference>
<evidence type="ECO:0000256" key="5">
    <source>
        <dbReference type="ARBA" id="ARBA00022741"/>
    </source>
</evidence>
<proteinExistence type="predicted"/>
<feature type="transmembrane region" description="Helical" evidence="9">
    <location>
        <begin position="98"/>
        <end position="115"/>
    </location>
</feature>
<keyword evidence="6 11" id="KW-0418">Kinase</keyword>
<dbReference type="Gene3D" id="1.20.5.1930">
    <property type="match status" value="1"/>
</dbReference>
<dbReference type="InterPro" id="IPR011712">
    <property type="entry name" value="Sig_transdc_His_kin_sub3_dim/P"/>
</dbReference>
<dbReference type="SUPFAM" id="SSF55874">
    <property type="entry name" value="ATPase domain of HSP90 chaperone/DNA topoisomerase II/histidine kinase"/>
    <property type="match status" value="1"/>
</dbReference>
<keyword evidence="9" id="KW-0812">Transmembrane</keyword>
<dbReference type="EC" id="2.7.13.3" evidence="2"/>
<evidence type="ECO:0000256" key="6">
    <source>
        <dbReference type="ARBA" id="ARBA00022777"/>
    </source>
</evidence>
<evidence type="ECO:0000256" key="3">
    <source>
        <dbReference type="ARBA" id="ARBA00022553"/>
    </source>
</evidence>
<accession>A0A853CAI0</accession>
<dbReference type="PANTHER" id="PTHR24421:SF10">
    <property type="entry name" value="NITRATE_NITRITE SENSOR PROTEIN NARQ"/>
    <property type="match status" value="1"/>
</dbReference>